<reference evidence="1" key="1">
    <citation type="journal article" date="2022" name="Int. J. Mol. Sci.">
        <title>Draft Genome of Tanacetum Coccineum: Genomic Comparison of Closely Related Tanacetum-Family Plants.</title>
        <authorList>
            <person name="Yamashiro T."/>
            <person name="Shiraishi A."/>
            <person name="Nakayama K."/>
            <person name="Satake H."/>
        </authorList>
    </citation>
    <scope>NUCLEOTIDE SEQUENCE</scope>
</reference>
<organism evidence="1 2">
    <name type="scientific">Tanacetum coccineum</name>
    <dbReference type="NCBI Taxonomy" id="301880"/>
    <lineage>
        <taxon>Eukaryota</taxon>
        <taxon>Viridiplantae</taxon>
        <taxon>Streptophyta</taxon>
        <taxon>Embryophyta</taxon>
        <taxon>Tracheophyta</taxon>
        <taxon>Spermatophyta</taxon>
        <taxon>Magnoliopsida</taxon>
        <taxon>eudicotyledons</taxon>
        <taxon>Gunneridae</taxon>
        <taxon>Pentapetalae</taxon>
        <taxon>asterids</taxon>
        <taxon>campanulids</taxon>
        <taxon>Asterales</taxon>
        <taxon>Asteraceae</taxon>
        <taxon>Asteroideae</taxon>
        <taxon>Anthemideae</taxon>
        <taxon>Anthemidinae</taxon>
        <taxon>Tanacetum</taxon>
    </lineage>
</organism>
<feature type="non-terminal residue" evidence="1">
    <location>
        <position position="1"/>
    </location>
</feature>
<evidence type="ECO:0000313" key="2">
    <source>
        <dbReference type="Proteomes" id="UP001151760"/>
    </source>
</evidence>
<proteinExistence type="predicted"/>
<evidence type="ECO:0008006" key="3">
    <source>
        <dbReference type="Google" id="ProtNLM"/>
    </source>
</evidence>
<comment type="caution">
    <text evidence="1">The sequence shown here is derived from an EMBL/GenBank/DDBJ whole genome shotgun (WGS) entry which is preliminary data.</text>
</comment>
<keyword evidence="2" id="KW-1185">Reference proteome</keyword>
<dbReference type="Proteomes" id="UP001151760">
    <property type="component" value="Unassembled WGS sequence"/>
</dbReference>
<dbReference type="EMBL" id="BQNB010012821">
    <property type="protein sequence ID" value="GJT08325.1"/>
    <property type="molecule type" value="Genomic_DNA"/>
</dbReference>
<evidence type="ECO:0000313" key="1">
    <source>
        <dbReference type="EMBL" id="GJT08325.1"/>
    </source>
</evidence>
<name>A0ABQ5B090_9ASTR</name>
<reference evidence="1" key="2">
    <citation type="submission" date="2022-01" db="EMBL/GenBank/DDBJ databases">
        <authorList>
            <person name="Yamashiro T."/>
            <person name="Shiraishi A."/>
            <person name="Satake H."/>
            <person name="Nakayama K."/>
        </authorList>
    </citation>
    <scope>NUCLEOTIDE SEQUENCE</scope>
</reference>
<sequence>VLVPLDLSKDTKPYVKLRSSRSVHWDQHLWTSLMKHVLHVENKDTFKRTAQPPKHPHKDYRGKYKALKSKVAILTKKIDAMYKNKSKKRLVVESFDWDEESLSSEDEGVTRVKSFMAIIEDETVVGKVDARSGQWVEITMKKIQQLMLMTDCDERKHVLDYTYSDLHYVKDLSKNLLSKFNSLKQELSSRNSELVDLKDAKVHVGIKRLFEAV</sequence>
<gene>
    <name evidence="1" type="ORF">Tco_0842787</name>
</gene>
<accession>A0ABQ5B090</accession>
<protein>
    <recommendedName>
        <fullName evidence="3">Retrovirus-related Pol polyprotein from transposon TNT 1-94</fullName>
    </recommendedName>
</protein>